<proteinExistence type="predicted"/>
<sequence length="278" mass="30934">MTDVEYCVHVSNKYALIVDDAPDPSDIFQQLAAIAPTKTGGAKDAKKSKDVTVSTLTTTTVKKALVAPQQQETAVGKQQRNDNSDFGKRKFGEGNRQTSRTDDGSRATKGEDGAKGERGGRGGRRGGRGGPRGSFGNVDQQQQENNENRRPRNQGALPPRMNSNRQRGQQEFGGIQPQQNIDGGNDMFFGRSDEKFGVDFPPQHQQQRERGGGRGGRGGRNSHTYNNNKRLKHAELYKNYTENYGYLKLQFVMYCIMSKKKKKLDDKKEKMNGGTDKR</sequence>
<name>A0A915JVL3_ROMCU</name>
<feature type="region of interest" description="Disordered" evidence="1">
    <location>
        <begin position="65"/>
        <end position="226"/>
    </location>
</feature>
<organism evidence="2 3">
    <name type="scientific">Romanomermis culicivorax</name>
    <name type="common">Nematode worm</name>
    <dbReference type="NCBI Taxonomy" id="13658"/>
    <lineage>
        <taxon>Eukaryota</taxon>
        <taxon>Metazoa</taxon>
        <taxon>Ecdysozoa</taxon>
        <taxon>Nematoda</taxon>
        <taxon>Enoplea</taxon>
        <taxon>Dorylaimia</taxon>
        <taxon>Mermithida</taxon>
        <taxon>Mermithoidea</taxon>
        <taxon>Mermithidae</taxon>
        <taxon>Romanomermis</taxon>
    </lineage>
</organism>
<evidence type="ECO:0000313" key="3">
    <source>
        <dbReference type="WBParaSite" id="nRc.2.0.1.t30351-RA"/>
    </source>
</evidence>
<keyword evidence="2" id="KW-1185">Reference proteome</keyword>
<dbReference type="Proteomes" id="UP000887565">
    <property type="component" value="Unplaced"/>
</dbReference>
<protein>
    <submittedName>
        <fullName evidence="3">Uncharacterized protein</fullName>
    </submittedName>
</protein>
<feature type="compositionally biased region" description="Basic and acidic residues" evidence="1">
    <location>
        <begin position="79"/>
        <end position="120"/>
    </location>
</feature>
<accession>A0A915JVL3</accession>
<evidence type="ECO:0000313" key="2">
    <source>
        <dbReference type="Proteomes" id="UP000887565"/>
    </source>
</evidence>
<feature type="compositionally biased region" description="Polar residues" evidence="1">
    <location>
        <begin position="68"/>
        <end position="78"/>
    </location>
</feature>
<dbReference type="AlphaFoldDB" id="A0A915JVL3"/>
<reference evidence="3" key="1">
    <citation type="submission" date="2022-11" db="UniProtKB">
        <authorList>
            <consortium name="WormBaseParasite"/>
        </authorList>
    </citation>
    <scope>IDENTIFICATION</scope>
</reference>
<dbReference type="WBParaSite" id="nRc.2.0.1.t30351-RA">
    <property type="protein sequence ID" value="nRc.2.0.1.t30351-RA"/>
    <property type="gene ID" value="nRc.2.0.1.g30351"/>
</dbReference>
<evidence type="ECO:0000256" key="1">
    <source>
        <dbReference type="SAM" id="MobiDB-lite"/>
    </source>
</evidence>